<feature type="region of interest" description="Disordered" evidence="1">
    <location>
        <begin position="1"/>
        <end position="26"/>
    </location>
</feature>
<proteinExistence type="predicted"/>
<sequence>MDPDGAMIRQEVSTGAKKRPPKLKNTDRTISITIENYKPPAPVIVDDGMILEEIDSLPPHPSSAPLDDYNQPNIFYVDGGSTGAISYDDYSHGLYAARRASFRRSDTLDVSAPGLLQMRKTRSFHTNEPPTVEDVLMARRTSSSVRNSLLYPNELAVAPLATPEHSPSSDRRNCSMHRSFNDAQKQRIMSRRDAMKCHSFSENIYPDDSEERRTDVKKFSSANVSLENELFRSRSNSRTHSQQGEETVDIRVEYSPRPARPAVLKRQMTTVHSPEPAHALTKSTADASIKLPETRSSYESRRSSLGFDTIGDVDYDAVLRSYRQSHRTRRKSSTASRSKSKRTTDFDESDESIRKRKKIVCIVTTVFVSLVFATVFVVIVSLAHSSSSTQTHTKSQKFYPVTRGLPLHYNVRQENERLMQESLNRAKFAKNFTDSAALTAQEEIP</sequence>
<dbReference type="EMBL" id="AJWK01023437">
    <property type="status" value="NOT_ANNOTATED_CDS"/>
    <property type="molecule type" value="Genomic_DNA"/>
</dbReference>
<dbReference type="EnsemblMetazoa" id="LLOJ007087-RA">
    <property type="protein sequence ID" value="LLOJ007087-PA"/>
    <property type="gene ID" value="LLOJ007087"/>
</dbReference>
<dbReference type="EMBL" id="AJWK01023436">
    <property type="status" value="NOT_ANNOTATED_CDS"/>
    <property type="molecule type" value="Genomic_DNA"/>
</dbReference>
<evidence type="ECO:0000256" key="1">
    <source>
        <dbReference type="SAM" id="MobiDB-lite"/>
    </source>
</evidence>
<accession>A0A1B0CQD8</accession>
<keyword evidence="2" id="KW-0812">Transmembrane</keyword>
<evidence type="ECO:0000256" key="2">
    <source>
        <dbReference type="SAM" id="Phobius"/>
    </source>
</evidence>
<keyword evidence="5" id="KW-1185">Reference proteome</keyword>
<feature type="region of interest" description="Disordered" evidence="1">
    <location>
        <begin position="324"/>
        <end position="349"/>
    </location>
</feature>
<reference evidence="4" key="3">
    <citation type="submission" date="2020-05" db="UniProtKB">
        <authorList>
            <consortium name="EnsemblMetazoa"/>
        </authorList>
    </citation>
    <scope>IDENTIFICATION</scope>
    <source>
        <strain evidence="4">Jacobina</strain>
    </source>
</reference>
<keyword evidence="2" id="KW-0472">Membrane</keyword>
<evidence type="ECO:0000313" key="5">
    <source>
        <dbReference type="Proteomes" id="UP000092461"/>
    </source>
</evidence>
<dbReference type="AlphaFoldDB" id="A0A1B0CQD8"/>
<feature type="transmembrane region" description="Helical" evidence="2">
    <location>
        <begin position="359"/>
        <end position="383"/>
    </location>
</feature>
<reference evidence="3" key="2">
    <citation type="journal article" date="2020" name="BMC">
        <title>Leishmania infection induces a limited differential gene expression in the sand fly midgut.</title>
        <authorList>
            <person name="Coutinho-Abreu I.V."/>
            <person name="Serafim T.D."/>
            <person name="Meneses C."/>
            <person name="Kamhawi S."/>
            <person name="Oliveira F."/>
            <person name="Valenzuela J.G."/>
        </authorList>
    </citation>
    <scope>NUCLEOTIDE SEQUENCE</scope>
    <source>
        <strain evidence="3">Jacobina</strain>
        <tissue evidence="3">Midgut</tissue>
    </source>
</reference>
<dbReference type="VEuPathDB" id="VectorBase:LLOJ007087"/>
<evidence type="ECO:0000313" key="3">
    <source>
        <dbReference type="EMBL" id="MBC1170398.1"/>
    </source>
</evidence>
<protein>
    <submittedName>
        <fullName evidence="3">Putative conserved plasma membrane protein</fullName>
    </submittedName>
</protein>
<name>A0A1B0CQD8_LUTLO</name>
<evidence type="ECO:0000313" key="4">
    <source>
        <dbReference type="EnsemblMetazoa" id="LLOJ007087-PA"/>
    </source>
</evidence>
<reference evidence="5" key="1">
    <citation type="submission" date="2012-05" db="EMBL/GenBank/DDBJ databases">
        <title>Whole Genome Assembly of Lutzomyia longipalpis.</title>
        <authorList>
            <person name="Richards S."/>
            <person name="Qu C."/>
            <person name="Dillon R."/>
            <person name="Worley K."/>
            <person name="Scherer S."/>
            <person name="Batterton M."/>
            <person name="Taylor A."/>
            <person name="Hawes A."/>
            <person name="Hernandez B."/>
            <person name="Kovar C."/>
            <person name="Mandapat C."/>
            <person name="Pham C."/>
            <person name="Qu C."/>
            <person name="Jing C."/>
            <person name="Bess C."/>
            <person name="Bandaranaike D."/>
            <person name="Ngo D."/>
            <person name="Ongeri F."/>
            <person name="Arias F."/>
            <person name="Lara F."/>
            <person name="Weissenberger G."/>
            <person name="Kamau G."/>
            <person name="Han H."/>
            <person name="Shen H."/>
            <person name="Dinh H."/>
            <person name="Khalil I."/>
            <person name="Jones J."/>
            <person name="Shafer J."/>
            <person name="Jayaseelan J."/>
            <person name="Quiroz J."/>
            <person name="Blankenburg K."/>
            <person name="Nguyen L."/>
            <person name="Jackson L."/>
            <person name="Francisco L."/>
            <person name="Tang L.-Y."/>
            <person name="Pu L.-L."/>
            <person name="Perales L."/>
            <person name="Lorensuhewa L."/>
            <person name="Munidasa M."/>
            <person name="Coyle M."/>
            <person name="Taylor M."/>
            <person name="Puazo M."/>
            <person name="Firestine M."/>
            <person name="Scheel M."/>
            <person name="Javaid M."/>
            <person name="Wang M."/>
            <person name="Li M."/>
            <person name="Tabassum N."/>
            <person name="Saada N."/>
            <person name="Osuji N."/>
            <person name="Aqrawi P."/>
            <person name="Fu Q."/>
            <person name="Thornton R."/>
            <person name="Raj R."/>
            <person name="Goodspeed R."/>
            <person name="Mata R."/>
            <person name="Najjar R."/>
            <person name="Gubbala S."/>
            <person name="Lee S."/>
            <person name="Denson S."/>
            <person name="Patil S."/>
            <person name="Macmil S."/>
            <person name="Qi S."/>
            <person name="Matskevitch T."/>
            <person name="Palculict T."/>
            <person name="Mathew T."/>
            <person name="Vee V."/>
            <person name="Velamala V."/>
            <person name="Korchina V."/>
            <person name="Cai W."/>
            <person name="Liu W."/>
            <person name="Dai W."/>
            <person name="Zou X."/>
            <person name="Zhu Y."/>
            <person name="Zhang Y."/>
            <person name="Wu Y.-Q."/>
            <person name="Xin Y."/>
            <person name="Nazarath L."/>
            <person name="Kovar C."/>
            <person name="Han Y."/>
            <person name="Muzny D."/>
            <person name="Gibbs R."/>
        </authorList>
    </citation>
    <scope>NUCLEOTIDE SEQUENCE [LARGE SCALE GENOMIC DNA]</scope>
    <source>
        <strain evidence="5">Jacobina</strain>
    </source>
</reference>
<dbReference type="EMBL" id="GITU01001695">
    <property type="protein sequence ID" value="MBC1170398.1"/>
    <property type="molecule type" value="Transcribed_RNA"/>
</dbReference>
<feature type="region of interest" description="Disordered" evidence="1">
    <location>
        <begin position="271"/>
        <end position="295"/>
    </location>
</feature>
<dbReference type="Proteomes" id="UP000092461">
    <property type="component" value="Unassembled WGS sequence"/>
</dbReference>
<keyword evidence="2" id="KW-1133">Transmembrane helix</keyword>
<organism evidence="4 5">
    <name type="scientific">Lutzomyia longipalpis</name>
    <name type="common">Sand fly</name>
    <dbReference type="NCBI Taxonomy" id="7200"/>
    <lineage>
        <taxon>Eukaryota</taxon>
        <taxon>Metazoa</taxon>
        <taxon>Ecdysozoa</taxon>
        <taxon>Arthropoda</taxon>
        <taxon>Hexapoda</taxon>
        <taxon>Insecta</taxon>
        <taxon>Pterygota</taxon>
        <taxon>Neoptera</taxon>
        <taxon>Endopterygota</taxon>
        <taxon>Diptera</taxon>
        <taxon>Nematocera</taxon>
        <taxon>Psychodoidea</taxon>
        <taxon>Psychodidae</taxon>
        <taxon>Lutzomyia</taxon>
        <taxon>Lutzomyia</taxon>
    </lineage>
</organism>